<dbReference type="InterPro" id="IPR005754">
    <property type="entry name" value="Sortase"/>
</dbReference>
<dbReference type="RefSeq" id="WP_377732846.1">
    <property type="nucleotide sequence ID" value="NZ_JBHSRI010000003.1"/>
</dbReference>
<dbReference type="InterPro" id="IPR053525">
    <property type="entry name" value="Sortase_D"/>
</dbReference>
<sequence>MHRKRSFISKFKIAHMLSPGLLILGISFIIWASFQIYSYSVPTSAPITLKKEQFDTVTLTPETKDVKTDEVTDEILYPIRPTDGENIGNLTIPAINQVIPIFHGTDEDELKKGIGHFSGSVLPGENDNSVLSGHRDTVFRELGQLQIKDQLIVETTAGTFTYVIREIKIVDSDDKTIITPTDSSVLTVTTCYPFDFIGSAPDRYILIADFDH</sequence>
<reference evidence="4" key="1">
    <citation type="journal article" date="2019" name="Int. J. Syst. Evol. Microbiol.">
        <title>The Global Catalogue of Microorganisms (GCM) 10K type strain sequencing project: providing services to taxonomists for standard genome sequencing and annotation.</title>
        <authorList>
            <consortium name="The Broad Institute Genomics Platform"/>
            <consortium name="The Broad Institute Genome Sequencing Center for Infectious Disease"/>
            <person name="Wu L."/>
            <person name="Ma J."/>
        </authorList>
    </citation>
    <scope>NUCLEOTIDE SEQUENCE [LARGE SCALE GENOMIC DNA]</scope>
    <source>
        <strain evidence="4">CCUG 54527</strain>
    </source>
</reference>
<evidence type="ECO:0000313" key="4">
    <source>
        <dbReference type="Proteomes" id="UP001596170"/>
    </source>
</evidence>
<gene>
    <name evidence="3" type="ORF">ACFPYN_04675</name>
</gene>
<protein>
    <submittedName>
        <fullName evidence="3">Class D sortase</fullName>
    </submittedName>
</protein>
<dbReference type="CDD" id="cd05828">
    <property type="entry name" value="Sortase_D_1"/>
    <property type="match status" value="1"/>
</dbReference>
<keyword evidence="4" id="KW-1185">Reference proteome</keyword>
<keyword evidence="2" id="KW-0472">Membrane</keyword>
<evidence type="ECO:0000313" key="3">
    <source>
        <dbReference type="EMBL" id="MFC6038748.1"/>
    </source>
</evidence>
<dbReference type="Proteomes" id="UP001596170">
    <property type="component" value="Unassembled WGS sequence"/>
</dbReference>
<dbReference type="Gene3D" id="2.40.260.10">
    <property type="entry name" value="Sortase"/>
    <property type="match status" value="1"/>
</dbReference>
<keyword evidence="2" id="KW-1133">Transmembrane helix</keyword>
<keyword evidence="1" id="KW-0378">Hydrolase</keyword>
<comment type="caution">
    <text evidence="3">The sequence shown here is derived from an EMBL/GenBank/DDBJ whole genome shotgun (WGS) entry which is preliminary data.</text>
</comment>
<dbReference type="NCBIfam" id="TIGR01076">
    <property type="entry name" value="sortase_fam"/>
    <property type="match status" value="1"/>
</dbReference>
<dbReference type="NCBIfam" id="NF033746">
    <property type="entry name" value="class_D_sortase"/>
    <property type="match status" value="1"/>
</dbReference>
<keyword evidence="2" id="KW-0812">Transmembrane</keyword>
<dbReference type="InterPro" id="IPR041999">
    <property type="entry name" value="Sortase_D_1"/>
</dbReference>
<organism evidence="3 4">
    <name type="scientific">Paenisporosarcina macmurdoensis</name>
    <dbReference type="NCBI Taxonomy" id="212659"/>
    <lineage>
        <taxon>Bacteria</taxon>
        <taxon>Bacillati</taxon>
        <taxon>Bacillota</taxon>
        <taxon>Bacilli</taxon>
        <taxon>Bacillales</taxon>
        <taxon>Caryophanaceae</taxon>
        <taxon>Paenisporosarcina</taxon>
    </lineage>
</organism>
<dbReference type="SUPFAM" id="SSF63817">
    <property type="entry name" value="Sortase"/>
    <property type="match status" value="1"/>
</dbReference>
<dbReference type="Pfam" id="PF04203">
    <property type="entry name" value="Sortase"/>
    <property type="match status" value="1"/>
</dbReference>
<dbReference type="EMBL" id="JBHSRI010000003">
    <property type="protein sequence ID" value="MFC6038748.1"/>
    <property type="molecule type" value="Genomic_DNA"/>
</dbReference>
<evidence type="ECO:0000256" key="2">
    <source>
        <dbReference type="SAM" id="Phobius"/>
    </source>
</evidence>
<name>A0ABW1L6I7_9BACL</name>
<proteinExistence type="predicted"/>
<dbReference type="InterPro" id="IPR023365">
    <property type="entry name" value="Sortase_dom-sf"/>
</dbReference>
<evidence type="ECO:0000256" key="1">
    <source>
        <dbReference type="ARBA" id="ARBA00022801"/>
    </source>
</evidence>
<feature type="transmembrane region" description="Helical" evidence="2">
    <location>
        <begin position="21"/>
        <end position="40"/>
    </location>
</feature>
<accession>A0ABW1L6I7</accession>